<organism evidence="11 12">
    <name type="scientific">Dactylosporangium matsuzakiense</name>
    <dbReference type="NCBI Taxonomy" id="53360"/>
    <lineage>
        <taxon>Bacteria</taxon>
        <taxon>Bacillati</taxon>
        <taxon>Actinomycetota</taxon>
        <taxon>Actinomycetes</taxon>
        <taxon>Micromonosporales</taxon>
        <taxon>Micromonosporaceae</taxon>
        <taxon>Dactylosporangium</taxon>
    </lineage>
</organism>
<dbReference type="GO" id="GO:0046677">
    <property type="term" value="P:response to antibiotic"/>
    <property type="evidence" value="ECO:0007669"/>
    <property type="project" value="UniProtKB-KW"/>
</dbReference>
<sequence length="346" mass="37207">MHRPAAPGTRLGTRGATRGAPTLPGGVCTATVHNCGLPAMHGWGGRASNDRMIRGPRGAATMMVVTDAYAIEARGLRKTYGTHQAVDGLDLTVARGEVFALLGPNGAGKTTTVEMLEGFRKRSGGDVRVLGVDPQRRPLDWRSRIGIVLQSTGEFEELSVQEVVQHFAKYYPNPDDPDTVIERVGLQAKRADKAKVLSGGQRRRLDVALGIIGRPELLFLDEPTTGFDPQARREFWELIRDLAAGGTTILLTTHYLDEAETLADRVGVIARGRLVAVATPATLGGRGSAAAKVRWTAPDGPQEHDTDTPAKFVADLVARFGGEVPELTVTRPSLEDTYLSMIQETA</sequence>
<keyword evidence="5" id="KW-0067">ATP-binding</keyword>
<evidence type="ECO:0000313" key="11">
    <source>
        <dbReference type="EMBL" id="GLL05681.1"/>
    </source>
</evidence>
<protein>
    <submittedName>
        <fullName evidence="11">ABC transporter</fullName>
    </submittedName>
</protein>
<comment type="subcellular location">
    <subcellularLocation>
        <location evidence="1">Cell membrane</location>
        <topology evidence="1">Peripheral membrane protein</topology>
    </subcellularLocation>
</comment>
<dbReference type="SUPFAM" id="SSF52540">
    <property type="entry name" value="P-loop containing nucleoside triphosphate hydrolases"/>
    <property type="match status" value="1"/>
</dbReference>
<gene>
    <name evidence="11" type="ORF">GCM10017581_074280</name>
</gene>
<dbReference type="InterPro" id="IPR050763">
    <property type="entry name" value="ABC_transporter_ATP-binding"/>
</dbReference>
<keyword evidence="6" id="KW-1278">Translocase</keyword>
<dbReference type="PROSITE" id="PS00211">
    <property type="entry name" value="ABC_TRANSPORTER_1"/>
    <property type="match status" value="1"/>
</dbReference>
<keyword evidence="12" id="KW-1185">Reference proteome</keyword>
<evidence type="ECO:0000256" key="2">
    <source>
        <dbReference type="ARBA" id="ARBA00022448"/>
    </source>
</evidence>
<dbReference type="Proteomes" id="UP001143480">
    <property type="component" value="Unassembled WGS sequence"/>
</dbReference>
<dbReference type="GO" id="GO:0005524">
    <property type="term" value="F:ATP binding"/>
    <property type="evidence" value="ECO:0007669"/>
    <property type="project" value="UniProtKB-KW"/>
</dbReference>
<keyword evidence="8" id="KW-0046">Antibiotic resistance</keyword>
<feature type="compositionally biased region" description="Low complexity" evidence="9">
    <location>
        <begin position="1"/>
        <end position="23"/>
    </location>
</feature>
<dbReference type="PANTHER" id="PTHR42711:SF16">
    <property type="entry name" value="ABC TRANSPORTER ATP-BINDING PROTEIN"/>
    <property type="match status" value="1"/>
</dbReference>
<dbReference type="SMART" id="SM00382">
    <property type="entry name" value="AAA"/>
    <property type="match status" value="1"/>
</dbReference>
<dbReference type="EMBL" id="BSFP01000061">
    <property type="protein sequence ID" value="GLL05681.1"/>
    <property type="molecule type" value="Genomic_DNA"/>
</dbReference>
<dbReference type="InterPro" id="IPR027417">
    <property type="entry name" value="P-loop_NTPase"/>
</dbReference>
<evidence type="ECO:0000256" key="9">
    <source>
        <dbReference type="SAM" id="MobiDB-lite"/>
    </source>
</evidence>
<dbReference type="GO" id="GO:0016887">
    <property type="term" value="F:ATP hydrolysis activity"/>
    <property type="evidence" value="ECO:0007669"/>
    <property type="project" value="InterPro"/>
</dbReference>
<feature type="domain" description="ABC transporter" evidence="10">
    <location>
        <begin position="71"/>
        <end position="296"/>
    </location>
</feature>
<keyword evidence="7" id="KW-0472">Membrane</keyword>
<dbReference type="Gene3D" id="3.40.50.300">
    <property type="entry name" value="P-loop containing nucleotide triphosphate hydrolases"/>
    <property type="match status" value="1"/>
</dbReference>
<evidence type="ECO:0000256" key="7">
    <source>
        <dbReference type="ARBA" id="ARBA00023136"/>
    </source>
</evidence>
<dbReference type="InterPro" id="IPR003439">
    <property type="entry name" value="ABC_transporter-like_ATP-bd"/>
</dbReference>
<evidence type="ECO:0000256" key="6">
    <source>
        <dbReference type="ARBA" id="ARBA00022967"/>
    </source>
</evidence>
<accession>A0A9W6NQW8</accession>
<evidence type="ECO:0000259" key="10">
    <source>
        <dbReference type="PROSITE" id="PS50893"/>
    </source>
</evidence>
<feature type="region of interest" description="Disordered" evidence="9">
    <location>
        <begin position="1"/>
        <end position="24"/>
    </location>
</feature>
<comment type="caution">
    <text evidence="11">The sequence shown here is derived from an EMBL/GenBank/DDBJ whole genome shotgun (WGS) entry which is preliminary data.</text>
</comment>
<evidence type="ECO:0000256" key="5">
    <source>
        <dbReference type="ARBA" id="ARBA00022840"/>
    </source>
</evidence>
<dbReference type="CDD" id="cd03230">
    <property type="entry name" value="ABC_DR_subfamily_A"/>
    <property type="match status" value="1"/>
</dbReference>
<dbReference type="FunFam" id="3.40.50.300:FF:000589">
    <property type="entry name" value="ABC transporter, ATP-binding subunit"/>
    <property type="match status" value="1"/>
</dbReference>
<dbReference type="PROSITE" id="PS50893">
    <property type="entry name" value="ABC_TRANSPORTER_2"/>
    <property type="match status" value="1"/>
</dbReference>
<evidence type="ECO:0000256" key="4">
    <source>
        <dbReference type="ARBA" id="ARBA00022741"/>
    </source>
</evidence>
<dbReference type="InterPro" id="IPR017871">
    <property type="entry name" value="ABC_transporter-like_CS"/>
</dbReference>
<dbReference type="InterPro" id="IPR003593">
    <property type="entry name" value="AAA+_ATPase"/>
</dbReference>
<keyword evidence="4" id="KW-0547">Nucleotide-binding</keyword>
<proteinExistence type="predicted"/>
<dbReference type="PANTHER" id="PTHR42711">
    <property type="entry name" value="ABC TRANSPORTER ATP-BINDING PROTEIN"/>
    <property type="match status" value="1"/>
</dbReference>
<reference evidence="11" key="1">
    <citation type="journal article" date="2014" name="Int. J. Syst. Evol. Microbiol.">
        <title>Complete genome sequence of Corynebacterium casei LMG S-19264T (=DSM 44701T), isolated from a smear-ripened cheese.</title>
        <authorList>
            <consortium name="US DOE Joint Genome Institute (JGI-PGF)"/>
            <person name="Walter F."/>
            <person name="Albersmeier A."/>
            <person name="Kalinowski J."/>
            <person name="Ruckert C."/>
        </authorList>
    </citation>
    <scope>NUCLEOTIDE SEQUENCE</scope>
    <source>
        <strain evidence="11">VKM Ac-1321</strain>
    </source>
</reference>
<dbReference type="AlphaFoldDB" id="A0A9W6NQW8"/>
<evidence type="ECO:0000256" key="3">
    <source>
        <dbReference type="ARBA" id="ARBA00022475"/>
    </source>
</evidence>
<keyword evidence="2" id="KW-0813">Transport</keyword>
<dbReference type="GO" id="GO:0005886">
    <property type="term" value="C:plasma membrane"/>
    <property type="evidence" value="ECO:0007669"/>
    <property type="project" value="UniProtKB-SubCell"/>
</dbReference>
<evidence type="ECO:0000256" key="1">
    <source>
        <dbReference type="ARBA" id="ARBA00004202"/>
    </source>
</evidence>
<reference evidence="11" key="2">
    <citation type="submission" date="2023-01" db="EMBL/GenBank/DDBJ databases">
        <authorList>
            <person name="Sun Q."/>
            <person name="Evtushenko L."/>
        </authorList>
    </citation>
    <scope>NUCLEOTIDE SEQUENCE</scope>
    <source>
        <strain evidence="11">VKM Ac-1321</strain>
    </source>
</reference>
<evidence type="ECO:0000256" key="8">
    <source>
        <dbReference type="ARBA" id="ARBA00023251"/>
    </source>
</evidence>
<keyword evidence="3" id="KW-1003">Cell membrane</keyword>
<dbReference type="Pfam" id="PF00005">
    <property type="entry name" value="ABC_tran"/>
    <property type="match status" value="1"/>
</dbReference>
<name>A0A9W6NQW8_9ACTN</name>
<evidence type="ECO:0000313" key="12">
    <source>
        <dbReference type="Proteomes" id="UP001143480"/>
    </source>
</evidence>